<dbReference type="CDD" id="cd04792">
    <property type="entry name" value="LanM-like"/>
    <property type="match status" value="1"/>
</dbReference>
<dbReference type="EMBL" id="DWXE01000034">
    <property type="protein sequence ID" value="HJB91573.1"/>
    <property type="molecule type" value="Genomic_DNA"/>
</dbReference>
<protein>
    <submittedName>
        <fullName evidence="2">Type 2 lantipeptide synthetase LanM family protein</fullName>
    </submittedName>
</protein>
<dbReference type="Pfam" id="PF05147">
    <property type="entry name" value="LANC_like"/>
    <property type="match status" value="1"/>
</dbReference>
<dbReference type="InterPro" id="IPR017146">
    <property type="entry name" value="Lanti_2_LanM"/>
</dbReference>
<organism evidence="2 3">
    <name type="scientific">Candidatus Eisenbergiella merdigallinarum</name>
    <dbReference type="NCBI Taxonomy" id="2838552"/>
    <lineage>
        <taxon>Bacteria</taxon>
        <taxon>Bacillati</taxon>
        <taxon>Bacillota</taxon>
        <taxon>Clostridia</taxon>
        <taxon>Lachnospirales</taxon>
        <taxon>Lachnospiraceae</taxon>
        <taxon>Eisenbergiella</taxon>
    </lineage>
</organism>
<dbReference type="PIRSF" id="PIRSF037228">
    <property type="entry name" value="Lant_mod_RumM"/>
    <property type="match status" value="1"/>
</dbReference>
<evidence type="ECO:0000313" key="2">
    <source>
        <dbReference type="EMBL" id="HJB91573.1"/>
    </source>
</evidence>
<name>A0A9D2MRD4_9FIRM</name>
<dbReference type="Pfam" id="PF13575">
    <property type="entry name" value="DUF4135"/>
    <property type="match status" value="1"/>
</dbReference>
<feature type="domain" description="Lantibiotic biosynthesis protein dehydration" evidence="1">
    <location>
        <begin position="98"/>
        <end position="441"/>
    </location>
</feature>
<dbReference type="GO" id="GO:0005975">
    <property type="term" value="P:carbohydrate metabolic process"/>
    <property type="evidence" value="ECO:0007669"/>
    <property type="project" value="InterPro"/>
</dbReference>
<comment type="caution">
    <text evidence="2">The sequence shown here is derived from an EMBL/GenBank/DDBJ whole genome shotgun (WGS) entry which is preliminary data.</text>
</comment>
<reference evidence="2" key="2">
    <citation type="submission" date="2021-04" db="EMBL/GenBank/DDBJ databases">
        <authorList>
            <person name="Gilroy R."/>
        </authorList>
    </citation>
    <scope>NUCLEOTIDE SEQUENCE</scope>
    <source>
        <strain evidence="2">USAMLcec3-2134</strain>
    </source>
</reference>
<dbReference type="NCBIfam" id="TIGR03897">
    <property type="entry name" value="lanti_2_LanM"/>
    <property type="match status" value="1"/>
</dbReference>
<proteinExistence type="predicted"/>
<gene>
    <name evidence="2" type="ORF">H9763_08935</name>
</gene>
<evidence type="ECO:0000259" key="1">
    <source>
        <dbReference type="Pfam" id="PF13575"/>
    </source>
</evidence>
<dbReference type="InterPro" id="IPR012341">
    <property type="entry name" value="6hp_glycosidase-like_sf"/>
</dbReference>
<accession>A0A9D2MRD4</accession>
<dbReference type="SMART" id="SM01260">
    <property type="entry name" value="LANC_like"/>
    <property type="match status" value="1"/>
</dbReference>
<reference evidence="2" key="1">
    <citation type="journal article" date="2021" name="PeerJ">
        <title>Extensive microbial diversity within the chicken gut microbiome revealed by metagenomics and culture.</title>
        <authorList>
            <person name="Gilroy R."/>
            <person name="Ravi A."/>
            <person name="Getino M."/>
            <person name="Pursley I."/>
            <person name="Horton D.L."/>
            <person name="Alikhan N.F."/>
            <person name="Baker D."/>
            <person name="Gharbi K."/>
            <person name="Hall N."/>
            <person name="Watson M."/>
            <person name="Adriaenssens E.M."/>
            <person name="Foster-Nyarko E."/>
            <person name="Jarju S."/>
            <person name="Secka A."/>
            <person name="Antonio M."/>
            <person name="Oren A."/>
            <person name="Chaudhuri R.R."/>
            <person name="La Ragione R."/>
            <person name="Hildebrand F."/>
            <person name="Pallen M.J."/>
        </authorList>
    </citation>
    <scope>NUCLEOTIDE SEQUENCE</scope>
    <source>
        <strain evidence="2">USAMLcec3-2134</strain>
    </source>
</reference>
<dbReference type="InterPro" id="IPR007822">
    <property type="entry name" value="LANC-like"/>
</dbReference>
<dbReference type="InterPro" id="IPR025410">
    <property type="entry name" value="Lant_dehyd"/>
</dbReference>
<dbReference type="AlphaFoldDB" id="A0A9D2MRD4"/>
<sequence>METRLFERFYEEMMEEARRRLIRETGAFWDPGDLDWEGIWDGIYRALSGAGFRCLLLEFQVCDRSGKLNGLTTEEKLEDYGNRFLSRRAYREEIFEIYPELKALCGRILENRTAAAAEMLMRLRRDRERIEETLLDGRHFCRIAKISAGEGDGHCGGRTVMKLRLDCGKTIFYKPRPMDGISLFYGLEKEIETALGMRPRDIFRYLPMDSYGWSGKVQRRRCRGEEEIRNFYRRIGIQAGIGYFLGSHDFHYQNLVACGEYPVLVDLENLFGAEEGEGGLGRSVLSGGLLPVAMKDARYCAVTGNGGKTARHPVPMLRMDGNEISIVYGKPKMERGKNVPVPGVRASAFREEIQSGLNAALLLLKDLGDEGISSRLPARLSGRYLAHSTQFYHAILEASCHPSLMRTPGEREAFIRRMCPDGATREYETADLLAGDIPYFSRRAHSRSLFSSDGQEIENYFAGTLPEALLERRKKQGERDCRIQGECVRLSLVLSELNEKMLRNGIRTCRPATGEGKSWYELALEAAEEIAGRAVWSEDKTEATWLTLKYAGGKETDVAVGMIDEYLYEGRGGIALFLRSMNLVSGKYAQLCDAAENALFRYTDLVAEGKKKTDTGHAGAYCGEASVVFAYLALYGMTGREKYLRYAQRHARIVKGLAQSDRSLDLLYGNAGAIAVFCSLYDLTGKSGYLDDAREAERHLRQSLRECGQGLYYPGAGNQGPLSGMAHGNAGYLLCYGRLLRCAKGEAREAYEKILSGLLRCENGLCLKRTKGGRMIWKGEALPSWCRGYPGIWLTCLDLQKTMETGEAAVPAGQQSGGLFGELRGELCGVMGLAGEMAEKVPLRESMSLCHGNLGTLLLLKEWAAQDGSPKAREILSDFGEQVRMSLSQKEIPIPVEKQSVGLMYGLSGIGYACLEMSGRLKLPGNGTDWLRILPGSGLARNV</sequence>
<dbReference type="Gene3D" id="1.50.10.10">
    <property type="match status" value="1"/>
</dbReference>
<dbReference type="Proteomes" id="UP000886883">
    <property type="component" value="Unassembled WGS sequence"/>
</dbReference>
<evidence type="ECO:0000313" key="3">
    <source>
        <dbReference type="Proteomes" id="UP000886883"/>
    </source>
</evidence>
<dbReference type="SUPFAM" id="SSF158745">
    <property type="entry name" value="LanC-like"/>
    <property type="match status" value="1"/>
</dbReference>
<dbReference type="GO" id="GO:0031179">
    <property type="term" value="P:peptide modification"/>
    <property type="evidence" value="ECO:0007669"/>
    <property type="project" value="InterPro"/>
</dbReference>
<dbReference type="PRINTS" id="PR01950">
    <property type="entry name" value="LANCSUPER"/>
</dbReference>